<gene>
    <name evidence="10" type="primary">ilvN</name>
    <name evidence="11" type="ORF">DQK91_12050</name>
    <name evidence="10" type="ORF">E8L03_02645</name>
</gene>
<evidence type="ECO:0000256" key="1">
    <source>
        <dbReference type="ARBA" id="ARBA00004974"/>
    </source>
</evidence>
<dbReference type="GO" id="GO:0009097">
    <property type="term" value="P:isoleucine biosynthetic process"/>
    <property type="evidence" value="ECO:0007669"/>
    <property type="project" value="UniProtKB-UniRule"/>
</dbReference>
<organism evidence="11 12">
    <name type="scientific">Oceanidesulfovibrio marinus</name>
    <dbReference type="NCBI Taxonomy" id="370038"/>
    <lineage>
        <taxon>Bacteria</taxon>
        <taxon>Pseudomonadati</taxon>
        <taxon>Thermodesulfobacteriota</taxon>
        <taxon>Desulfovibrionia</taxon>
        <taxon>Desulfovibrionales</taxon>
        <taxon>Desulfovibrionaceae</taxon>
        <taxon>Oceanidesulfovibrio</taxon>
    </lineage>
</organism>
<comment type="subunit">
    <text evidence="4 8">Dimer of large and small chains.</text>
</comment>
<evidence type="ECO:0000256" key="4">
    <source>
        <dbReference type="ARBA" id="ARBA00011744"/>
    </source>
</evidence>
<dbReference type="InterPro" id="IPR054480">
    <property type="entry name" value="AHAS_small-like_ACT"/>
</dbReference>
<dbReference type="EMBL" id="CP039543">
    <property type="protein sequence ID" value="QJT07890.1"/>
    <property type="molecule type" value="Genomic_DNA"/>
</dbReference>
<name>A0A6M4X4Z3_9BACT</name>
<dbReference type="PANTHER" id="PTHR30239:SF0">
    <property type="entry name" value="ACETOLACTATE SYNTHASE SMALL SUBUNIT 1, CHLOROPLASTIC"/>
    <property type="match status" value="1"/>
</dbReference>
<dbReference type="GO" id="GO:0009099">
    <property type="term" value="P:L-valine biosynthetic process"/>
    <property type="evidence" value="ECO:0007669"/>
    <property type="project" value="UniProtKB-UniRule"/>
</dbReference>
<dbReference type="GO" id="GO:1990610">
    <property type="term" value="F:acetolactate synthase regulator activity"/>
    <property type="evidence" value="ECO:0007669"/>
    <property type="project" value="UniProtKB-UniRule"/>
</dbReference>
<dbReference type="UniPathway" id="UPA00049">
    <property type="reaction ID" value="UER00059"/>
</dbReference>
<dbReference type="PROSITE" id="PS51671">
    <property type="entry name" value="ACT"/>
    <property type="match status" value="1"/>
</dbReference>
<sequence>MRHVLSVLVENEPGVLSRISGLFSGRGFNIETLNVGPTLEEGVSLMTITTTGDNQIIEQIIKQLRKLITVIKVVDLTEMQAVEREMMLIKVNAENGNRAEILRTVDIFRCKVVDVATTEMTIEVTGNQGKLCALVNLLSRFGIKEIARTGTVALKRSMQLD</sequence>
<evidence type="ECO:0000313" key="12">
    <source>
        <dbReference type="Proteomes" id="UP000434052"/>
    </source>
</evidence>
<keyword evidence="8 10" id="KW-0808">Transferase</keyword>
<dbReference type="OrthoDB" id="9787365at2"/>
<dbReference type="Proteomes" id="UP000434052">
    <property type="component" value="Unassembled WGS sequence"/>
</dbReference>
<dbReference type="GO" id="GO:0005829">
    <property type="term" value="C:cytosol"/>
    <property type="evidence" value="ECO:0007669"/>
    <property type="project" value="TreeGrafter"/>
</dbReference>
<evidence type="ECO:0000256" key="8">
    <source>
        <dbReference type="RuleBase" id="RU368092"/>
    </source>
</evidence>
<comment type="catalytic activity">
    <reaction evidence="7 8">
        <text>2 pyruvate + H(+) = (2S)-2-acetolactate + CO2</text>
        <dbReference type="Rhea" id="RHEA:25249"/>
        <dbReference type="ChEBI" id="CHEBI:15361"/>
        <dbReference type="ChEBI" id="CHEBI:15378"/>
        <dbReference type="ChEBI" id="CHEBI:16526"/>
        <dbReference type="ChEBI" id="CHEBI:58476"/>
        <dbReference type="EC" id="2.2.1.6"/>
    </reaction>
</comment>
<dbReference type="InterPro" id="IPR027271">
    <property type="entry name" value="Acetolactate_synth/TF_NikR_C"/>
</dbReference>
<feature type="domain" description="ACT" evidence="9">
    <location>
        <begin position="4"/>
        <end position="78"/>
    </location>
</feature>
<dbReference type="InterPro" id="IPR004789">
    <property type="entry name" value="Acetalactate_synth_ssu"/>
</dbReference>
<dbReference type="NCBIfam" id="TIGR00119">
    <property type="entry name" value="acolac_sm"/>
    <property type="match status" value="1"/>
</dbReference>
<dbReference type="Gene3D" id="3.30.70.260">
    <property type="match status" value="1"/>
</dbReference>
<dbReference type="SUPFAM" id="SSF55021">
    <property type="entry name" value="ACT-like"/>
    <property type="match status" value="2"/>
</dbReference>
<dbReference type="GO" id="GO:0003984">
    <property type="term" value="F:acetolactate synthase activity"/>
    <property type="evidence" value="ECO:0007669"/>
    <property type="project" value="UniProtKB-UniRule"/>
</dbReference>
<evidence type="ECO:0000313" key="13">
    <source>
        <dbReference type="Proteomes" id="UP000503251"/>
    </source>
</evidence>
<evidence type="ECO:0000313" key="11">
    <source>
        <dbReference type="EMBL" id="TVM33390.1"/>
    </source>
</evidence>
<dbReference type="EC" id="2.2.1.6" evidence="8"/>
<evidence type="ECO:0000256" key="2">
    <source>
        <dbReference type="ARBA" id="ARBA00005025"/>
    </source>
</evidence>
<comment type="similarity">
    <text evidence="3 8">Belongs to the acetolactate synthase small subunit family.</text>
</comment>
<dbReference type="Pfam" id="PF22629">
    <property type="entry name" value="ACT_AHAS_ss"/>
    <property type="match status" value="1"/>
</dbReference>
<evidence type="ECO:0000256" key="6">
    <source>
        <dbReference type="ARBA" id="ARBA00023304"/>
    </source>
</evidence>
<dbReference type="Proteomes" id="UP000503251">
    <property type="component" value="Chromosome"/>
</dbReference>
<reference evidence="11 12" key="1">
    <citation type="submission" date="2018-06" db="EMBL/GenBank/DDBJ databases">
        <title>Complete genome of Desulfovibrio marinus P48SEP.</title>
        <authorList>
            <person name="Crispim J.S."/>
            <person name="Vidigal P.M.P."/>
            <person name="Silva L.C.F."/>
            <person name="Araujo L.C."/>
            <person name="Laguardia C.N."/>
            <person name="Dias R.S."/>
            <person name="Sousa M.P."/>
            <person name="Paula S.O."/>
            <person name="Silva C."/>
        </authorList>
    </citation>
    <scope>NUCLEOTIDE SEQUENCE [LARGE SCALE GENOMIC DNA]</scope>
    <source>
        <strain evidence="11 12">P48SEP</strain>
    </source>
</reference>
<comment type="pathway">
    <text evidence="1 8">Amino-acid biosynthesis; L-isoleucine biosynthesis; L-isoleucine from 2-oxobutanoate: step 1/4.</text>
</comment>
<dbReference type="UniPathway" id="UPA00047">
    <property type="reaction ID" value="UER00055"/>
</dbReference>
<evidence type="ECO:0000259" key="9">
    <source>
        <dbReference type="PROSITE" id="PS51671"/>
    </source>
</evidence>
<evidence type="ECO:0000256" key="3">
    <source>
        <dbReference type="ARBA" id="ARBA00006341"/>
    </source>
</evidence>
<dbReference type="RefSeq" id="WP_144305611.1">
    <property type="nucleotide sequence ID" value="NZ_CP039543.1"/>
</dbReference>
<dbReference type="InterPro" id="IPR019455">
    <property type="entry name" value="Acetolactate_synth_ssu_C"/>
</dbReference>
<dbReference type="InterPro" id="IPR002912">
    <property type="entry name" value="ACT_dom"/>
</dbReference>
<keyword evidence="13" id="KW-1185">Reference proteome</keyword>
<dbReference type="FunFam" id="3.30.70.1150:FF:000001">
    <property type="entry name" value="Acetolactate synthase small subunit"/>
    <property type="match status" value="1"/>
</dbReference>
<dbReference type="PANTHER" id="PTHR30239">
    <property type="entry name" value="ACETOLACTATE SYNTHASE SMALL SUBUNIT"/>
    <property type="match status" value="1"/>
</dbReference>
<keyword evidence="5 8" id="KW-0028">Amino-acid biosynthesis</keyword>
<dbReference type="Gene3D" id="3.30.70.1150">
    <property type="entry name" value="ACT-like. Chain A, domain 2"/>
    <property type="match status" value="1"/>
</dbReference>
<proteinExistence type="inferred from homology"/>
<dbReference type="Pfam" id="PF10369">
    <property type="entry name" value="ALS_ss_C"/>
    <property type="match status" value="1"/>
</dbReference>
<dbReference type="InterPro" id="IPR045865">
    <property type="entry name" value="ACT-like_dom_sf"/>
</dbReference>
<dbReference type="FunFam" id="3.30.70.260:FF:000001">
    <property type="entry name" value="Acetolactate synthase, small subunit"/>
    <property type="match status" value="1"/>
</dbReference>
<dbReference type="EMBL" id="QMIF01000007">
    <property type="protein sequence ID" value="TVM33390.1"/>
    <property type="molecule type" value="Genomic_DNA"/>
</dbReference>
<comment type="function">
    <text evidence="8">Catalyzes the conversion of 2 pyruvate molecules into acetolactate in the first common step of the biosynthetic pathway of the branched-amino acids such as leucine, isoleucine, and valine.</text>
</comment>
<dbReference type="CDD" id="cd04878">
    <property type="entry name" value="ACT_AHAS"/>
    <property type="match status" value="1"/>
</dbReference>
<accession>A0A6M4X4Z3</accession>
<protein>
    <recommendedName>
        <fullName evidence="8">Acetolactate synthase small subunit</fullName>
        <shortName evidence="8">AHAS</shortName>
        <shortName evidence="8">ALS</shortName>
        <ecNumber evidence="8">2.2.1.6</ecNumber>
    </recommendedName>
    <alternativeName>
        <fullName evidence="8">Acetohydroxy-acid synthase small subunit</fullName>
    </alternativeName>
</protein>
<dbReference type="InterPro" id="IPR039557">
    <property type="entry name" value="AHAS_ACT"/>
</dbReference>
<dbReference type="AlphaFoldDB" id="A0A6M4X4Z3"/>
<dbReference type="NCBIfam" id="NF008864">
    <property type="entry name" value="PRK11895.1"/>
    <property type="match status" value="1"/>
</dbReference>
<evidence type="ECO:0000313" key="10">
    <source>
        <dbReference type="EMBL" id="QJT07890.1"/>
    </source>
</evidence>
<evidence type="ECO:0000256" key="7">
    <source>
        <dbReference type="ARBA" id="ARBA00048670"/>
    </source>
</evidence>
<keyword evidence="6 8" id="KW-0100">Branched-chain amino acid biosynthesis</keyword>
<reference evidence="10 13" key="2">
    <citation type="submission" date="2019-04" db="EMBL/GenBank/DDBJ databases">
        <title>Isolation and culture of sulfate reducing bacteria from the cold seep of the South China Sea.</title>
        <authorList>
            <person name="Sun C."/>
            <person name="Liu R."/>
        </authorList>
    </citation>
    <scope>NUCLEOTIDE SEQUENCE [LARGE SCALE GENOMIC DNA]</scope>
    <source>
        <strain evidence="10 13">CS1</strain>
    </source>
</reference>
<comment type="pathway">
    <text evidence="2 8">Amino-acid biosynthesis; L-valine biosynthesis; L-valine from pyruvate: step 1/4.</text>
</comment>
<evidence type="ECO:0000256" key="5">
    <source>
        <dbReference type="ARBA" id="ARBA00022605"/>
    </source>
</evidence>